<evidence type="ECO:0008006" key="3">
    <source>
        <dbReference type="Google" id="ProtNLM"/>
    </source>
</evidence>
<organism evidence="2">
    <name type="scientific">Schlesneria paludicola</name>
    <dbReference type="NCBI Taxonomy" id="360056"/>
    <lineage>
        <taxon>Bacteria</taxon>
        <taxon>Pseudomonadati</taxon>
        <taxon>Planctomycetota</taxon>
        <taxon>Planctomycetia</taxon>
        <taxon>Planctomycetales</taxon>
        <taxon>Planctomycetaceae</taxon>
        <taxon>Schlesneria</taxon>
    </lineage>
</organism>
<evidence type="ECO:0000313" key="2">
    <source>
        <dbReference type="EMBL" id="HGT37897.1"/>
    </source>
</evidence>
<protein>
    <recommendedName>
        <fullName evidence="3">Virulence factor</fullName>
    </recommendedName>
</protein>
<dbReference type="AlphaFoldDB" id="A0A7C4LLC3"/>
<evidence type="ECO:0000256" key="1">
    <source>
        <dbReference type="SAM" id="SignalP"/>
    </source>
</evidence>
<proteinExistence type="predicted"/>
<dbReference type="EMBL" id="DSVQ01000003">
    <property type="protein sequence ID" value="HGT37897.1"/>
    <property type="molecule type" value="Genomic_DNA"/>
</dbReference>
<feature type="signal peptide" evidence="1">
    <location>
        <begin position="1"/>
        <end position="26"/>
    </location>
</feature>
<feature type="chain" id="PRO_5028302129" description="Virulence factor" evidence="1">
    <location>
        <begin position="27"/>
        <end position="109"/>
    </location>
</feature>
<comment type="caution">
    <text evidence="2">The sequence shown here is derived from an EMBL/GenBank/DDBJ whole genome shotgun (WGS) entry which is preliminary data.</text>
</comment>
<keyword evidence="1" id="KW-0732">Signal</keyword>
<sequence>MMGRSLLLGTLAVVGLTVGTTSVAEAHDPYCHPRRTTRGYGVAVGIGYAPRYVAPPPFVYGPPLYGPPVYVAPPPYAVPYGHPYGYGYAPYPAAGVGVNTRSFGLWIGR</sequence>
<name>A0A7C4LLC3_9PLAN</name>
<gene>
    <name evidence="2" type="ORF">ENS64_01310</name>
</gene>
<reference evidence="2" key="1">
    <citation type="journal article" date="2020" name="mSystems">
        <title>Genome- and Community-Level Interaction Insights into Carbon Utilization and Element Cycling Functions of Hydrothermarchaeota in Hydrothermal Sediment.</title>
        <authorList>
            <person name="Zhou Z."/>
            <person name="Liu Y."/>
            <person name="Xu W."/>
            <person name="Pan J."/>
            <person name="Luo Z.H."/>
            <person name="Li M."/>
        </authorList>
    </citation>
    <scope>NUCLEOTIDE SEQUENCE [LARGE SCALE GENOMIC DNA]</scope>
    <source>
        <strain evidence="2">SpSt-508</strain>
    </source>
</reference>
<accession>A0A7C4LLC3</accession>